<reference evidence="2" key="1">
    <citation type="journal article" date="2021" name="bioRxiv">
        <title>Whole Genome Assembly and Annotation of Northern Wild Rice, Zizania palustris L., Supports a Whole Genome Duplication in the Zizania Genus.</title>
        <authorList>
            <person name="Haas M."/>
            <person name="Kono T."/>
            <person name="Macchietto M."/>
            <person name="Millas R."/>
            <person name="McGilp L."/>
            <person name="Shao M."/>
            <person name="Duquette J."/>
            <person name="Hirsch C.N."/>
            <person name="Kimball J."/>
        </authorList>
    </citation>
    <scope>NUCLEOTIDE SEQUENCE</scope>
    <source>
        <tissue evidence="2">Fresh leaf tissue</tissue>
    </source>
</reference>
<feature type="compositionally biased region" description="Pro residues" evidence="1">
    <location>
        <begin position="14"/>
        <end position="26"/>
    </location>
</feature>
<organism evidence="2 3">
    <name type="scientific">Zizania palustris</name>
    <name type="common">Northern wild rice</name>
    <dbReference type="NCBI Taxonomy" id="103762"/>
    <lineage>
        <taxon>Eukaryota</taxon>
        <taxon>Viridiplantae</taxon>
        <taxon>Streptophyta</taxon>
        <taxon>Embryophyta</taxon>
        <taxon>Tracheophyta</taxon>
        <taxon>Spermatophyta</taxon>
        <taxon>Magnoliopsida</taxon>
        <taxon>Liliopsida</taxon>
        <taxon>Poales</taxon>
        <taxon>Poaceae</taxon>
        <taxon>BOP clade</taxon>
        <taxon>Oryzoideae</taxon>
        <taxon>Oryzeae</taxon>
        <taxon>Zizaniinae</taxon>
        <taxon>Zizania</taxon>
    </lineage>
</organism>
<dbReference type="OrthoDB" id="1619864at2759"/>
<gene>
    <name evidence="2" type="ORF">GUJ93_ZPchr0009g1409</name>
</gene>
<name>A0A8J5RM90_ZIZPA</name>
<reference evidence="2" key="2">
    <citation type="submission" date="2021-02" db="EMBL/GenBank/DDBJ databases">
        <authorList>
            <person name="Kimball J.A."/>
            <person name="Haas M.W."/>
            <person name="Macchietto M."/>
            <person name="Kono T."/>
            <person name="Duquette J."/>
            <person name="Shao M."/>
        </authorList>
    </citation>
    <scope>NUCLEOTIDE SEQUENCE</scope>
    <source>
        <tissue evidence="2">Fresh leaf tissue</tissue>
    </source>
</reference>
<dbReference type="EMBL" id="JAAALK010000289">
    <property type="protein sequence ID" value="KAG8051342.1"/>
    <property type="molecule type" value="Genomic_DNA"/>
</dbReference>
<evidence type="ECO:0000256" key="1">
    <source>
        <dbReference type="SAM" id="MobiDB-lite"/>
    </source>
</evidence>
<protein>
    <submittedName>
        <fullName evidence="2">Uncharacterized protein</fullName>
    </submittedName>
</protein>
<dbReference type="AlphaFoldDB" id="A0A8J5RM90"/>
<comment type="caution">
    <text evidence="2">The sequence shown here is derived from an EMBL/GenBank/DDBJ whole genome shotgun (WGS) entry which is preliminary data.</text>
</comment>
<feature type="region of interest" description="Disordered" evidence="1">
    <location>
        <begin position="14"/>
        <end position="48"/>
    </location>
</feature>
<dbReference type="Proteomes" id="UP000729402">
    <property type="component" value="Unassembled WGS sequence"/>
</dbReference>
<keyword evidence="3" id="KW-1185">Reference proteome</keyword>
<proteinExistence type="predicted"/>
<sequence length="146" mass="15431">MFFCPLPATRLPASPPPCLASQPPPLGRGLRTSPPSARRPPPRLQPTSMPPCLTLCLPPRLPVVASTSPCAFPPHPLSSARLPDSQPSLHLPVPLHLAFCPPTSALCPLPASLCLPNAEVLNKSVALHMNINAAKGLQDDLKTIMI</sequence>
<accession>A0A8J5RM90</accession>
<evidence type="ECO:0000313" key="3">
    <source>
        <dbReference type="Proteomes" id="UP000729402"/>
    </source>
</evidence>
<evidence type="ECO:0000313" key="2">
    <source>
        <dbReference type="EMBL" id="KAG8051342.1"/>
    </source>
</evidence>